<reference evidence="1 2" key="1">
    <citation type="submission" date="2023-06" db="EMBL/GenBank/DDBJ databases">
        <title>Identification and characterization of antibiotic-resistant Gram-negative bacteria.</title>
        <authorList>
            <person name="Cho G.-S."/>
            <person name="Lee J."/>
            <person name="Tai E."/>
            <person name="Jeong S."/>
            <person name="Kim I."/>
            <person name="Kim B.-E."/>
            <person name="Jeong M.-I."/>
            <person name="Oh K.-K."/>
            <person name="Franz C.M.A.P."/>
        </authorList>
    </citation>
    <scope>NUCLEOTIDE SEQUENCE [LARGE SCALE GENOMIC DNA]</scope>
    <source>
        <strain evidence="1 2">V106_12</strain>
    </source>
</reference>
<dbReference type="RefSeq" id="WP_285148322.1">
    <property type="nucleotide sequence ID" value="NZ_JASSOM010000045.1"/>
</dbReference>
<gene>
    <name evidence="1" type="ORF">QQF32_05715</name>
</gene>
<keyword evidence="2" id="KW-1185">Reference proteome</keyword>
<evidence type="ECO:0000313" key="2">
    <source>
        <dbReference type="Proteomes" id="UP001223214"/>
    </source>
</evidence>
<proteinExistence type="predicted"/>
<dbReference type="AlphaFoldDB" id="A0AAP4FRJ8"/>
<name>A0AAP4FRJ8_9ENTR</name>
<organism evidence="1 2">
    <name type="scientific">Lelliottia wanjuensis</name>
    <dbReference type="NCBI Taxonomy" id="3050585"/>
    <lineage>
        <taxon>Bacteria</taxon>
        <taxon>Pseudomonadati</taxon>
        <taxon>Pseudomonadota</taxon>
        <taxon>Gammaproteobacteria</taxon>
        <taxon>Enterobacterales</taxon>
        <taxon>Enterobacteriaceae</taxon>
        <taxon>Lelliottia</taxon>
    </lineage>
</organism>
<protein>
    <submittedName>
        <fullName evidence="1">Type IV secretion protein Rhs</fullName>
    </submittedName>
</protein>
<evidence type="ECO:0000313" key="1">
    <source>
        <dbReference type="EMBL" id="MDK9362688.1"/>
    </source>
</evidence>
<sequence length="143" mass="16815">MTLNDEIRLQITKLPDAPEIIDNWEPIADSLSGMFNWVGSKIDWKKTTKHMHQELGEDKKCWPSLVKKFSCKYLRDFIYNSKKIHYINDSSLDFALAISADKIDTMFDLLIEHVPQHHYFFNLDTKWCFVISSEGYLDFGFSN</sequence>
<dbReference type="Proteomes" id="UP001223214">
    <property type="component" value="Unassembled WGS sequence"/>
</dbReference>
<accession>A0AAP4FRJ8</accession>
<comment type="caution">
    <text evidence="1">The sequence shown here is derived from an EMBL/GenBank/DDBJ whole genome shotgun (WGS) entry which is preliminary data.</text>
</comment>
<dbReference type="EMBL" id="JASSOM010000045">
    <property type="protein sequence ID" value="MDK9362688.1"/>
    <property type="molecule type" value="Genomic_DNA"/>
</dbReference>